<feature type="domain" description="Glyoxalase At5g48480-like C-terminal" evidence="1">
    <location>
        <begin position="119"/>
        <end position="168"/>
    </location>
</feature>
<proteinExistence type="predicted"/>
<dbReference type="RefSeq" id="XP_016650405.1">
    <property type="nucleotide sequence ID" value="XM_016794919.1"/>
</dbReference>
<reference evidence="3" key="1">
    <citation type="journal article" date="2012" name="Nat. Commun.">
        <title>The genome of Prunus mume.</title>
        <authorList>
            <person name="Zhang Q."/>
            <person name="Chen W."/>
            <person name="Sun L."/>
            <person name="Zhao F."/>
            <person name="Huang B."/>
            <person name="Yang W."/>
            <person name="Tao Y."/>
            <person name="Wang J."/>
            <person name="Yuan Z."/>
            <person name="Fan G."/>
            <person name="Xing Z."/>
            <person name="Han C."/>
            <person name="Pan H."/>
            <person name="Zhong X."/>
            <person name="Shi W."/>
            <person name="Liang X."/>
            <person name="Du D."/>
            <person name="Sun F."/>
            <person name="Xu Z."/>
            <person name="Hao R."/>
            <person name="Lv T."/>
            <person name="Lv Y."/>
            <person name="Zheng Z."/>
            <person name="Sun M."/>
            <person name="Luo L."/>
            <person name="Cai M."/>
            <person name="Gao Y."/>
            <person name="Wang J."/>
            <person name="Yin Y."/>
            <person name="Xu X."/>
            <person name="Cheng T."/>
            <person name="Wang J."/>
        </authorList>
    </citation>
    <scope>NUCLEOTIDE SEQUENCE [LARGE SCALE GENOMIC DNA]</scope>
</reference>
<organism evidence="3 4">
    <name type="scientific">Prunus mume</name>
    <name type="common">Japanese apricot</name>
    <name type="synonym">Armeniaca mume</name>
    <dbReference type="NCBI Taxonomy" id="102107"/>
    <lineage>
        <taxon>Eukaryota</taxon>
        <taxon>Viridiplantae</taxon>
        <taxon>Streptophyta</taxon>
        <taxon>Embryophyta</taxon>
        <taxon>Tracheophyta</taxon>
        <taxon>Spermatophyta</taxon>
        <taxon>Magnoliopsida</taxon>
        <taxon>eudicotyledons</taxon>
        <taxon>Gunneridae</taxon>
        <taxon>Pentapetalae</taxon>
        <taxon>rosids</taxon>
        <taxon>fabids</taxon>
        <taxon>Rosales</taxon>
        <taxon>Rosaceae</taxon>
        <taxon>Amygdaloideae</taxon>
        <taxon>Amygdaleae</taxon>
        <taxon>Prunus</taxon>
    </lineage>
</organism>
<evidence type="ECO:0000259" key="1">
    <source>
        <dbReference type="Pfam" id="PF22650"/>
    </source>
</evidence>
<feature type="domain" description="Glyoxalase At5g48480-like N-terminal" evidence="2">
    <location>
        <begin position="30"/>
        <end position="81"/>
    </location>
</feature>
<keyword evidence="3" id="KW-1185">Reference proteome</keyword>
<reference evidence="4" key="2">
    <citation type="submission" date="2025-08" db="UniProtKB">
        <authorList>
            <consortium name="RefSeq"/>
        </authorList>
    </citation>
    <scope>IDENTIFICATION</scope>
</reference>
<evidence type="ECO:0000313" key="3">
    <source>
        <dbReference type="Proteomes" id="UP000694861"/>
    </source>
</evidence>
<dbReference type="InterPro" id="IPR054576">
    <property type="entry name" value="At5g48480-like_N"/>
</dbReference>
<dbReference type="SUPFAM" id="SSF54593">
    <property type="entry name" value="Glyoxalase/Bleomycin resistance protein/Dihydroxybiphenyl dioxygenase"/>
    <property type="match status" value="1"/>
</dbReference>
<name>A0ABM1LSM8_PRUMU</name>
<dbReference type="Proteomes" id="UP000694861">
    <property type="component" value="Linkage group LG6"/>
</dbReference>
<dbReference type="Gene3D" id="3.10.180.10">
    <property type="entry name" value="2,3-Dihydroxybiphenyl 1,2-Dioxygenase, domain 1"/>
    <property type="match status" value="1"/>
</dbReference>
<accession>A0ABM1LSM8</accession>
<protein>
    <submittedName>
        <fullName evidence="4">Uncharacterized protein At5g48480</fullName>
    </submittedName>
</protein>
<dbReference type="InterPro" id="IPR029068">
    <property type="entry name" value="Glyas_Bleomycin-R_OHBP_Dase"/>
</dbReference>
<evidence type="ECO:0000259" key="2">
    <source>
        <dbReference type="Pfam" id="PF22656"/>
    </source>
</evidence>
<dbReference type="PANTHER" id="PTHR34109">
    <property type="entry name" value="BNAUNNG04460D PROTEIN-RELATED"/>
    <property type="match status" value="1"/>
</dbReference>
<dbReference type="InterPro" id="IPR054575">
    <property type="entry name" value="At5g48480-like_C"/>
</dbReference>
<dbReference type="Pfam" id="PF22650">
    <property type="entry name" value="At5g48480-like_C"/>
    <property type="match status" value="1"/>
</dbReference>
<dbReference type="PANTHER" id="PTHR34109:SF1">
    <property type="entry name" value="VOC DOMAIN-CONTAINING PROTEIN"/>
    <property type="match status" value="1"/>
</dbReference>
<dbReference type="GeneID" id="103334742"/>
<gene>
    <name evidence="4" type="primary">LOC103334742</name>
</gene>
<sequence>MAQQDVQNGEGEKVASAVEIKAVLTQLVVPKADDAVKFYKAAFGAVELERSTHPKRKAEQERPLILSAQLKLGSSTFLVSDNTYLFLAEIFYFQILRCIIIYFCSNSVNVVGSGAIALWLETPDIGAAVAKAVLAGAVSEGEITTGVFSDPEQPVGKVRDPFGFLWFFTSPVAKKAAAESEAPVTV</sequence>
<dbReference type="Pfam" id="PF22656">
    <property type="entry name" value="At5g48480-like_N"/>
    <property type="match status" value="1"/>
</dbReference>
<evidence type="ECO:0000313" key="4">
    <source>
        <dbReference type="RefSeq" id="XP_016650405.1"/>
    </source>
</evidence>